<dbReference type="InterPro" id="IPR021765">
    <property type="entry name" value="UstYa-like"/>
</dbReference>
<keyword evidence="4" id="KW-0472">Membrane</keyword>
<dbReference type="Proteomes" id="UP000696280">
    <property type="component" value="Unassembled WGS sequence"/>
</dbReference>
<dbReference type="Pfam" id="PF11807">
    <property type="entry name" value="UstYa"/>
    <property type="match status" value="1"/>
</dbReference>
<comment type="similarity">
    <text evidence="3">Belongs to the ustYa family.</text>
</comment>
<gene>
    <name evidence="5" type="ORF">HYFRA_00013703</name>
</gene>
<protein>
    <recommendedName>
        <fullName evidence="7">Oxidase ustYa</fullName>
    </recommendedName>
</protein>
<dbReference type="AlphaFoldDB" id="A0A9N9LCD2"/>
<evidence type="ECO:0000256" key="1">
    <source>
        <dbReference type="ARBA" id="ARBA00004685"/>
    </source>
</evidence>
<evidence type="ECO:0000313" key="5">
    <source>
        <dbReference type="EMBL" id="CAG8961903.1"/>
    </source>
</evidence>
<evidence type="ECO:0000256" key="4">
    <source>
        <dbReference type="SAM" id="Phobius"/>
    </source>
</evidence>
<evidence type="ECO:0008006" key="7">
    <source>
        <dbReference type="Google" id="ProtNLM"/>
    </source>
</evidence>
<name>A0A9N9LCD2_9HELO</name>
<dbReference type="GO" id="GO:0043386">
    <property type="term" value="P:mycotoxin biosynthetic process"/>
    <property type="evidence" value="ECO:0007669"/>
    <property type="project" value="InterPro"/>
</dbReference>
<keyword evidence="6" id="KW-1185">Reference proteome</keyword>
<comment type="pathway">
    <text evidence="1">Mycotoxin biosynthesis.</text>
</comment>
<evidence type="ECO:0000256" key="3">
    <source>
        <dbReference type="ARBA" id="ARBA00035112"/>
    </source>
</evidence>
<keyword evidence="2" id="KW-0560">Oxidoreductase</keyword>
<sequence length="240" mass="26537">MDESSKPFLASDGTASEDLETVQLSAGYSRKNPVLAWRTFSAQIGIVIVLALALGVVLGYNLQQIFSAGLTSKVLDGLILPPGEVTETWEHDLLFSQSPTAESEAAWNDLMPIGRGFIRPPEVAPPEITSIVAFHQLHCLHAILMAYYATEENLGRVLDGKGVNPDPQLYGTRIHTHHIRHCFDYLRRAIMCAADTNLEVIDPTNHTTDGWGQAKKCRNFTLVREYAEHWAPNEDTGIVT</sequence>
<dbReference type="EMBL" id="CAJVRL010000119">
    <property type="protein sequence ID" value="CAG8961903.1"/>
    <property type="molecule type" value="Genomic_DNA"/>
</dbReference>
<reference evidence="5" key="1">
    <citation type="submission" date="2021-07" db="EMBL/GenBank/DDBJ databases">
        <authorList>
            <person name="Durling M."/>
        </authorList>
    </citation>
    <scope>NUCLEOTIDE SEQUENCE</scope>
</reference>
<keyword evidence="4" id="KW-0812">Transmembrane</keyword>
<dbReference type="PANTHER" id="PTHR33365:SF11">
    <property type="entry name" value="TAT PATHWAY SIGNAL SEQUENCE"/>
    <property type="match status" value="1"/>
</dbReference>
<organism evidence="5 6">
    <name type="scientific">Hymenoscyphus fraxineus</name>
    <dbReference type="NCBI Taxonomy" id="746836"/>
    <lineage>
        <taxon>Eukaryota</taxon>
        <taxon>Fungi</taxon>
        <taxon>Dikarya</taxon>
        <taxon>Ascomycota</taxon>
        <taxon>Pezizomycotina</taxon>
        <taxon>Leotiomycetes</taxon>
        <taxon>Helotiales</taxon>
        <taxon>Helotiaceae</taxon>
        <taxon>Hymenoscyphus</taxon>
    </lineage>
</organism>
<dbReference type="OrthoDB" id="3687641at2759"/>
<dbReference type="PANTHER" id="PTHR33365">
    <property type="entry name" value="YALI0B05434P"/>
    <property type="match status" value="1"/>
</dbReference>
<feature type="transmembrane region" description="Helical" evidence="4">
    <location>
        <begin position="40"/>
        <end position="62"/>
    </location>
</feature>
<proteinExistence type="inferred from homology"/>
<accession>A0A9N9LCD2</accession>
<comment type="caution">
    <text evidence="5">The sequence shown here is derived from an EMBL/GenBank/DDBJ whole genome shotgun (WGS) entry which is preliminary data.</text>
</comment>
<dbReference type="GO" id="GO:0016491">
    <property type="term" value="F:oxidoreductase activity"/>
    <property type="evidence" value="ECO:0007669"/>
    <property type="project" value="UniProtKB-KW"/>
</dbReference>
<keyword evidence="4" id="KW-1133">Transmembrane helix</keyword>
<evidence type="ECO:0000256" key="2">
    <source>
        <dbReference type="ARBA" id="ARBA00023002"/>
    </source>
</evidence>
<evidence type="ECO:0000313" key="6">
    <source>
        <dbReference type="Proteomes" id="UP000696280"/>
    </source>
</evidence>